<dbReference type="EMBL" id="KC534745">
    <property type="protein sequence ID" value="AGG11514.1"/>
    <property type="molecule type" value="Genomic_DNA"/>
</dbReference>
<feature type="region of interest" description="Disordered" evidence="13">
    <location>
        <begin position="183"/>
        <end position="289"/>
    </location>
</feature>
<proteinExistence type="inferred from homology"/>
<dbReference type="PANTHER" id="PTHR11441">
    <property type="entry name" value="THYMIDINE KINASE"/>
    <property type="match status" value="1"/>
</dbReference>
<keyword evidence="9 11" id="KW-0067">ATP-binding</keyword>
<dbReference type="EC" id="2.7.1.21" evidence="2 11"/>
<dbReference type="InterPro" id="IPR020633">
    <property type="entry name" value="Thymidine_kinase_CS"/>
</dbReference>
<dbReference type="InterPro" id="IPR027417">
    <property type="entry name" value="P-loop_NTPase"/>
</dbReference>
<dbReference type="FunFam" id="3.40.50.300:FF:001270">
    <property type="entry name" value="Thymidine kinase"/>
    <property type="match status" value="1"/>
</dbReference>
<evidence type="ECO:0000256" key="4">
    <source>
        <dbReference type="ARBA" id="ARBA00022679"/>
    </source>
</evidence>
<evidence type="ECO:0000256" key="10">
    <source>
        <dbReference type="ARBA" id="ARBA00048254"/>
    </source>
</evidence>
<keyword evidence="8" id="KW-0862">Zinc</keyword>
<protein>
    <recommendedName>
        <fullName evidence="2 11">Thymidine kinase</fullName>
        <ecNumber evidence="2 11">2.7.1.21</ecNumber>
    </recommendedName>
</protein>
<keyword evidence="5" id="KW-0479">Metal-binding</keyword>
<evidence type="ECO:0000256" key="8">
    <source>
        <dbReference type="ARBA" id="ARBA00022833"/>
    </source>
</evidence>
<dbReference type="Gene3D" id="3.30.60.20">
    <property type="match status" value="1"/>
</dbReference>
<feature type="compositionally biased region" description="Low complexity" evidence="13">
    <location>
        <begin position="183"/>
        <end position="198"/>
    </location>
</feature>
<dbReference type="GO" id="GO:0046872">
    <property type="term" value="F:metal ion binding"/>
    <property type="evidence" value="ECO:0007669"/>
    <property type="project" value="UniProtKB-KW"/>
</dbReference>
<comment type="catalytic activity">
    <reaction evidence="10 11">
        <text>thymidine + ATP = dTMP + ADP + H(+)</text>
        <dbReference type="Rhea" id="RHEA:19129"/>
        <dbReference type="ChEBI" id="CHEBI:15378"/>
        <dbReference type="ChEBI" id="CHEBI:17748"/>
        <dbReference type="ChEBI" id="CHEBI:30616"/>
        <dbReference type="ChEBI" id="CHEBI:63528"/>
        <dbReference type="ChEBI" id="CHEBI:456216"/>
        <dbReference type="EC" id="2.7.1.21"/>
    </reaction>
</comment>
<dbReference type="FunFam" id="3.30.60.20:FF:000051">
    <property type="entry name" value="Thymidine kinase"/>
    <property type="match status" value="1"/>
</dbReference>
<reference evidence="14" key="1">
    <citation type="journal article" date="2013" name="Curr. Biol.">
        <title>Paratrypanosoma is a novel early-branching trypanosomatid.</title>
        <authorList>
            <person name="Flegontov P."/>
            <person name="Votypka J."/>
            <person name="Skalicky T."/>
            <person name="Logacheva M.D."/>
            <person name="Penin A.A."/>
            <person name="Tanifuji G."/>
            <person name="Onodera N.T."/>
            <person name="Kondrashov A.S."/>
            <person name="Volf P."/>
            <person name="Archibald J.M."/>
            <person name="Lukes J."/>
        </authorList>
    </citation>
    <scope>NUCLEOTIDE SEQUENCE</scope>
    <source>
        <strain evidence="14">CUL13</strain>
    </source>
</reference>
<keyword evidence="6 11" id="KW-0547">Nucleotide-binding</keyword>
<evidence type="ECO:0000256" key="5">
    <source>
        <dbReference type="ARBA" id="ARBA00022723"/>
    </source>
</evidence>
<keyword evidence="3 11" id="KW-0237">DNA synthesis</keyword>
<keyword evidence="4 11" id="KW-0808">Transferase</keyword>
<evidence type="ECO:0000313" key="14">
    <source>
        <dbReference type="EMBL" id="AGG11514.1"/>
    </source>
</evidence>
<dbReference type="Gene3D" id="3.40.50.300">
    <property type="entry name" value="P-loop containing nucleotide triphosphate hydrolases"/>
    <property type="match status" value="1"/>
</dbReference>
<dbReference type="PROSITE" id="PS00603">
    <property type="entry name" value="TK_CELLULAR_TYPE"/>
    <property type="match status" value="1"/>
</dbReference>
<dbReference type="InterPro" id="IPR001267">
    <property type="entry name" value="Thymidine_kinase"/>
</dbReference>
<dbReference type="SUPFAM" id="SSF52540">
    <property type="entry name" value="P-loop containing nucleoside triphosphate hydrolases"/>
    <property type="match status" value="1"/>
</dbReference>
<organism evidence="14">
    <name type="scientific">Paratrypanosoma confusum</name>
    <dbReference type="NCBI Taxonomy" id="1470209"/>
    <lineage>
        <taxon>Eukaryota</taxon>
        <taxon>Discoba</taxon>
        <taxon>Euglenozoa</taxon>
        <taxon>Kinetoplastea</taxon>
        <taxon>Metakinetoplastina</taxon>
        <taxon>Trypanosomatida</taxon>
        <taxon>Trypanosomatidae</taxon>
        <taxon>Paratrypanosoma</taxon>
    </lineage>
</organism>
<evidence type="ECO:0000256" key="3">
    <source>
        <dbReference type="ARBA" id="ARBA00022634"/>
    </source>
</evidence>
<dbReference type="GO" id="GO:0046104">
    <property type="term" value="P:thymidine metabolic process"/>
    <property type="evidence" value="ECO:0007669"/>
    <property type="project" value="TreeGrafter"/>
</dbReference>
<evidence type="ECO:0000256" key="9">
    <source>
        <dbReference type="ARBA" id="ARBA00022840"/>
    </source>
</evidence>
<feature type="non-terminal residue" evidence="14">
    <location>
        <position position="289"/>
    </location>
</feature>
<evidence type="ECO:0000256" key="2">
    <source>
        <dbReference type="ARBA" id="ARBA00012118"/>
    </source>
</evidence>
<dbReference type="GO" id="GO:0004797">
    <property type="term" value="F:thymidine kinase activity"/>
    <property type="evidence" value="ECO:0007669"/>
    <property type="project" value="UniProtKB-EC"/>
</dbReference>
<dbReference type="GO" id="GO:0005524">
    <property type="term" value="F:ATP binding"/>
    <property type="evidence" value="ECO:0007669"/>
    <property type="project" value="UniProtKB-KW"/>
</dbReference>
<dbReference type="GO" id="GO:0071897">
    <property type="term" value="P:DNA biosynthetic process"/>
    <property type="evidence" value="ECO:0007669"/>
    <property type="project" value="UniProtKB-KW"/>
</dbReference>
<evidence type="ECO:0000256" key="7">
    <source>
        <dbReference type="ARBA" id="ARBA00022777"/>
    </source>
</evidence>
<evidence type="ECO:0000256" key="13">
    <source>
        <dbReference type="SAM" id="MobiDB-lite"/>
    </source>
</evidence>
<dbReference type="GO" id="GO:0042802">
    <property type="term" value="F:identical protein binding"/>
    <property type="evidence" value="ECO:0007669"/>
    <property type="project" value="UniProtKB-ARBA"/>
</dbReference>
<evidence type="ECO:0000256" key="6">
    <source>
        <dbReference type="ARBA" id="ARBA00022741"/>
    </source>
</evidence>
<accession>U3LNP3</accession>
<evidence type="ECO:0000256" key="1">
    <source>
        <dbReference type="ARBA" id="ARBA00007587"/>
    </source>
</evidence>
<feature type="compositionally biased region" description="Low complexity" evidence="13">
    <location>
        <begin position="214"/>
        <end position="246"/>
    </location>
</feature>
<name>U3LNP3_9TRYP</name>
<dbReference type="AlphaFoldDB" id="U3LNP3"/>
<evidence type="ECO:0000256" key="12">
    <source>
        <dbReference type="RuleBase" id="RU004165"/>
    </source>
</evidence>
<dbReference type="Pfam" id="PF00265">
    <property type="entry name" value="TK"/>
    <property type="match status" value="1"/>
</dbReference>
<dbReference type="PANTHER" id="PTHR11441:SF0">
    <property type="entry name" value="THYMIDINE KINASE, CYTOSOLIC"/>
    <property type="match status" value="1"/>
</dbReference>
<sequence length="289" mass="31102">MMQPEGGRIELIIGPMFAGKTTELMRRVNRLSYAKLQCFVIKYSRDTRYSSDCVAAHDKRTLTANASVSILADVGDRWRDYDVIAVDEGQFFPDLVRFCTTAADASKIIIVSALDGDYLRKPFGDVGELIPLCESVSKLSAVCMMCHRRAGSFTRRTVKSFEQELIGGADMYIATCRECYSQPMPSPRSSAQSSPASPGRHLVPPAEQPDSANAGAMAAHGTSSTSSARSSTDAATATTTATATTGLLSPEPCVPSTAKRPRAASPPTHDDHHIDGSPMVEPVVRRKLA</sequence>
<evidence type="ECO:0000256" key="11">
    <source>
        <dbReference type="RuleBase" id="RU000544"/>
    </source>
</evidence>
<comment type="similarity">
    <text evidence="1 12">Belongs to the thymidine kinase family.</text>
</comment>
<dbReference type="VEuPathDB" id="TriTrypDB:PCON_0080960"/>
<dbReference type="SUPFAM" id="SSF57716">
    <property type="entry name" value="Glucocorticoid receptor-like (DNA-binding domain)"/>
    <property type="match status" value="1"/>
</dbReference>
<keyword evidence="7 11" id="KW-0418">Kinase</keyword>